<dbReference type="Pfam" id="PF07690">
    <property type="entry name" value="MFS_1"/>
    <property type="match status" value="1"/>
</dbReference>
<dbReference type="OrthoDB" id="9814001at2"/>
<comment type="subcellular location">
    <subcellularLocation>
        <location evidence="1">Cell membrane</location>
        <topology evidence="1">Multi-pass membrane protein</topology>
    </subcellularLocation>
</comment>
<feature type="transmembrane region" description="Helical" evidence="6">
    <location>
        <begin position="188"/>
        <end position="209"/>
    </location>
</feature>
<protein>
    <submittedName>
        <fullName evidence="8">Major facilitator superfamily transporter</fullName>
    </submittedName>
</protein>
<keyword evidence="9" id="KW-1185">Reference proteome</keyword>
<dbReference type="InterPro" id="IPR020846">
    <property type="entry name" value="MFS_dom"/>
</dbReference>
<comment type="caution">
    <text evidence="8">The sequence shown here is derived from an EMBL/GenBank/DDBJ whole genome shotgun (WGS) entry which is preliminary data.</text>
</comment>
<dbReference type="PANTHER" id="PTHR23531">
    <property type="entry name" value="QUINOLENE RESISTANCE PROTEIN NORA"/>
    <property type="match status" value="1"/>
</dbReference>
<feature type="transmembrane region" description="Helical" evidence="6">
    <location>
        <begin position="124"/>
        <end position="147"/>
    </location>
</feature>
<evidence type="ECO:0000259" key="7">
    <source>
        <dbReference type="PROSITE" id="PS50850"/>
    </source>
</evidence>
<feature type="transmembrane region" description="Helical" evidence="6">
    <location>
        <begin position="307"/>
        <end position="326"/>
    </location>
</feature>
<feature type="transmembrane region" description="Helical" evidence="6">
    <location>
        <begin position="331"/>
        <end position="350"/>
    </location>
</feature>
<dbReference type="PANTHER" id="PTHR23531:SF2">
    <property type="entry name" value="PERMEASE"/>
    <property type="match status" value="1"/>
</dbReference>
<evidence type="ECO:0000256" key="6">
    <source>
        <dbReference type="SAM" id="Phobius"/>
    </source>
</evidence>
<feature type="region of interest" description="Disordered" evidence="5">
    <location>
        <begin position="1"/>
        <end position="23"/>
    </location>
</feature>
<feature type="transmembrane region" description="Helical" evidence="6">
    <location>
        <begin position="280"/>
        <end position="301"/>
    </location>
</feature>
<dbReference type="Gene3D" id="1.20.1250.20">
    <property type="entry name" value="MFS general substrate transporter like domains"/>
    <property type="match status" value="1"/>
</dbReference>
<dbReference type="GO" id="GO:0005886">
    <property type="term" value="C:plasma membrane"/>
    <property type="evidence" value="ECO:0007669"/>
    <property type="project" value="UniProtKB-SubCell"/>
</dbReference>
<feature type="transmembrane region" description="Helical" evidence="6">
    <location>
        <begin position="68"/>
        <end position="88"/>
    </location>
</feature>
<name>A0A087AZJ4_9BIFI</name>
<feature type="transmembrane region" description="Helical" evidence="6">
    <location>
        <begin position="397"/>
        <end position="418"/>
    </location>
</feature>
<accession>A0A087AZJ4</accession>
<evidence type="ECO:0000313" key="8">
    <source>
        <dbReference type="EMBL" id="KFI64194.1"/>
    </source>
</evidence>
<feature type="transmembrane region" description="Helical" evidence="6">
    <location>
        <begin position="159"/>
        <end position="182"/>
    </location>
</feature>
<feature type="transmembrane region" description="Helical" evidence="6">
    <location>
        <begin position="30"/>
        <end position="48"/>
    </location>
</feature>
<dbReference type="InterPro" id="IPR052714">
    <property type="entry name" value="MFS_Exporter"/>
</dbReference>
<dbReference type="RefSeq" id="WP_033515734.1">
    <property type="nucleotide sequence ID" value="NZ_JGYV01000005.1"/>
</dbReference>
<dbReference type="InterPro" id="IPR036259">
    <property type="entry name" value="MFS_trans_sf"/>
</dbReference>
<dbReference type="GO" id="GO:0022857">
    <property type="term" value="F:transmembrane transporter activity"/>
    <property type="evidence" value="ECO:0007669"/>
    <property type="project" value="InterPro"/>
</dbReference>
<evidence type="ECO:0000256" key="2">
    <source>
        <dbReference type="ARBA" id="ARBA00022692"/>
    </source>
</evidence>
<evidence type="ECO:0000256" key="5">
    <source>
        <dbReference type="SAM" id="MobiDB-lite"/>
    </source>
</evidence>
<dbReference type="AlphaFoldDB" id="A0A087AZJ4"/>
<dbReference type="eggNOG" id="COG2814">
    <property type="taxonomic scope" value="Bacteria"/>
</dbReference>
<gene>
    <name evidence="8" type="ORF">BCUN_2055</name>
</gene>
<evidence type="ECO:0000256" key="3">
    <source>
        <dbReference type="ARBA" id="ARBA00022989"/>
    </source>
</evidence>
<dbReference type="PROSITE" id="PS50850">
    <property type="entry name" value="MFS"/>
    <property type="match status" value="1"/>
</dbReference>
<dbReference type="Proteomes" id="UP000029067">
    <property type="component" value="Unassembled WGS sequence"/>
</dbReference>
<dbReference type="InterPro" id="IPR011701">
    <property type="entry name" value="MFS"/>
</dbReference>
<dbReference type="SUPFAM" id="SSF103473">
    <property type="entry name" value="MFS general substrate transporter"/>
    <property type="match status" value="1"/>
</dbReference>
<evidence type="ECO:0000256" key="4">
    <source>
        <dbReference type="ARBA" id="ARBA00023136"/>
    </source>
</evidence>
<reference evidence="8 9" key="1">
    <citation type="submission" date="2014-03" db="EMBL/GenBank/DDBJ databases">
        <title>Genomics of Bifidobacteria.</title>
        <authorList>
            <person name="Ventura M."/>
            <person name="Milani C."/>
            <person name="Lugli G.A."/>
        </authorList>
    </citation>
    <scope>NUCLEOTIDE SEQUENCE [LARGE SCALE GENOMIC DNA]</scope>
    <source>
        <strain evidence="8 9">LMG 10738</strain>
    </source>
</reference>
<organism evidence="8 9">
    <name type="scientific">Bifidobacterium cuniculi</name>
    <dbReference type="NCBI Taxonomy" id="1688"/>
    <lineage>
        <taxon>Bacteria</taxon>
        <taxon>Bacillati</taxon>
        <taxon>Actinomycetota</taxon>
        <taxon>Actinomycetes</taxon>
        <taxon>Bifidobacteriales</taxon>
        <taxon>Bifidobacteriaceae</taxon>
        <taxon>Bifidobacterium</taxon>
    </lineage>
</organism>
<keyword evidence="2 6" id="KW-0812">Transmembrane</keyword>
<dbReference type="EMBL" id="JGYV01000005">
    <property type="protein sequence ID" value="KFI64194.1"/>
    <property type="molecule type" value="Genomic_DNA"/>
</dbReference>
<feature type="transmembrane region" description="Helical" evidence="6">
    <location>
        <begin position="100"/>
        <end position="118"/>
    </location>
</feature>
<evidence type="ECO:0000256" key="1">
    <source>
        <dbReference type="ARBA" id="ARBA00004651"/>
    </source>
</evidence>
<keyword evidence="4 6" id="KW-0472">Membrane</keyword>
<feature type="domain" description="Major facilitator superfamily (MFS) profile" evidence="7">
    <location>
        <begin position="34"/>
        <end position="420"/>
    </location>
</feature>
<keyword evidence="3 6" id="KW-1133">Transmembrane helix</keyword>
<proteinExistence type="predicted"/>
<evidence type="ECO:0000313" key="9">
    <source>
        <dbReference type="Proteomes" id="UP000029067"/>
    </source>
</evidence>
<sequence length="424" mass="44907">MPTPQNDARTADRAAAQTTGPTAKPANTRVLTAAFIVLIAVTTLNGLYQRGLDSGIPLYYTSIGDSATVGGTLVAIFTIASMIMRLVGGRITDTTDHIHALLAGMGMLLVGAVLPAIWPNFAVVVVSRIIQGCGFAFASNVISVLVMDTAPKKKLGQRISYKGIGTSLAMMFGAAIATWLLATCSYRVFYAAYALMALAGLVLVLLISCTKEIETARRQDAQLRAAAPRRKVGWRETLASYKLPQAVPYTVIQLLRRLPKGACLSFMLVYAKHNGFGTGALFFIVAGLATLICRIVFAGAFNHVNRWVLLPMMLIDVLGFGLLAIWPNWGVLVFAAICYGCSIGVMSPALKTLTSQSVGKAHWGVANGELQFMGDIGRALGAFLGGVCIDMTSQSHIPLIICLFAVVASVLTAIVLAVGGRGAH</sequence>